<evidence type="ECO:0000313" key="2">
    <source>
        <dbReference type="EMBL" id="CAA7061815.1"/>
    </source>
</evidence>
<dbReference type="EMBL" id="CACVBM020001895">
    <property type="protein sequence ID" value="CAA7061815.1"/>
    <property type="molecule type" value="Genomic_DNA"/>
</dbReference>
<evidence type="ECO:0000259" key="1">
    <source>
        <dbReference type="SMART" id="SM00579"/>
    </source>
</evidence>
<dbReference type="Pfam" id="PF00646">
    <property type="entry name" value="F-box"/>
    <property type="match status" value="1"/>
</dbReference>
<protein>
    <recommendedName>
        <fullName evidence="1">FBD domain-containing protein</fullName>
    </recommendedName>
</protein>
<dbReference type="OrthoDB" id="612216at2759"/>
<sequence length="321" mass="36376">MSQVKIEETVVEDRISELPQDLILSILRFAPIKEAVSTMLLSKRWFPIWTMIPTLQYKDSEDEDNNDPSVCWFLDKSLQLHNAPVIDGLVMQLDPTRLPDSLYNCATLKPLDLSHKILVDFPSSSCLPSLLALELVCVVYKDDDSPARSQLDDDNDAVDTGGCLVMDTPALNYFEIRDSSRDSYSIENMPCLEKAYISVDSSPKFDKFIASLPAVVLSLELKLHDEVECDYEPDDDLQLLWNQPSYVPSCLSSQLEIFEWRGYGDETEEEEFLTYILANSKCLKSATISLRPTLGLVEKKRVTTKLKDITRISTASQLLFK</sequence>
<feature type="domain" description="FBD" evidence="1">
    <location>
        <begin position="249"/>
        <end position="321"/>
    </location>
</feature>
<dbReference type="InterPro" id="IPR006566">
    <property type="entry name" value="FBD"/>
</dbReference>
<proteinExistence type="predicted"/>
<dbReference type="InterPro" id="IPR001810">
    <property type="entry name" value="F-box_dom"/>
</dbReference>
<dbReference type="SUPFAM" id="SSF81383">
    <property type="entry name" value="F-box domain"/>
    <property type="match status" value="1"/>
</dbReference>
<dbReference type="Proteomes" id="UP000467841">
    <property type="component" value="Unassembled WGS sequence"/>
</dbReference>
<dbReference type="SMART" id="SM00579">
    <property type="entry name" value="FBD"/>
    <property type="match status" value="1"/>
</dbReference>
<dbReference type="PANTHER" id="PTHR31900">
    <property type="entry name" value="F-BOX/RNI SUPERFAMILY PROTEIN-RELATED"/>
    <property type="match status" value="1"/>
</dbReference>
<dbReference type="Pfam" id="PF08387">
    <property type="entry name" value="FBD"/>
    <property type="match status" value="1"/>
</dbReference>
<name>A0A6D2LC19_9BRAS</name>
<comment type="caution">
    <text evidence="2">The sequence shown here is derived from an EMBL/GenBank/DDBJ whole genome shotgun (WGS) entry which is preliminary data.</text>
</comment>
<evidence type="ECO:0000313" key="3">
    <source>
        <dbReference type="Proteomes" id="UP000467841"/>
    </source>
</evidence>
<dbReference type="InterPro" id="IPR050232">
    <property type="entry name" value="FBL13/AtMIF1-like"/>
</dbReference>
<dbReference type="InterPro" id="IPR036047">
    <property type="entry name" value="F-box-like_dom_sf"/>
</dbReference>
<dbReference type="AlphaFoldDB" id="A0A6D2LC19"/>
<dbReference type="PANTHER" id="PTHR31900:SF34">
    <property type="entry name" value="EMB|CAB62440.1-RELATED"/>
    <property type="match status" value="1"/>
</dbReference>
<organism evidence="2 3">
    <name type="scientific">Microthlaspi erraticum</name>
    <dbReference type="NCBI Taxonomy" id="1685480"/>
    <lineage>
        <taxon>Eukaryota</taxon>
        <taxon>Viridiplantae</taxon>
        <taxon>Streptophyta</taxon>
        <taxon>Embryophyta</taxon>
        <taxon>Tracheophyta</taxon>
        <taxon>Spermatophyta</taxon>
        <taxon>Magnoliopsida</taxon>
        <taxon>eudicotyledons</taxon>
        <taxon>Gunneridae</taxon>
        <taxon>Pentapetalae</taxon>
        <taxon>rosids</taxon>
        <taxon>malvids</taxon>
        <taxon>Brassicales</taxon>
        <taxon>Brassicaceae</taxon>
        <taxon>Coluteocarpeae</taxon>
        <taxon>Microthlaspi</taxon>
    </lineage>
</organism>
<gene>
    <name evidence="2" type="ORF">MERR_LOCUS49051</name>
</gene>
<reference evidence="2" key="1">
    <citation type="submission" date="2020-01" db="EMBL/GenBank/DDBJ databases">
        <authorList>
            <person name="Mishra B."/>
        </authorList>
    </citation>
    <scope>NUCLEOTIDE SEQUENCE [LARGE SCALE GENOMIC DNA]</scope>
</reference>
<keyword evidence="3" id="KW-1185">Reference proteome</keyword>
<accession>A0A6D2LC19</accession>